<organism evidence="1 2">
    <name type="scientific">Campylobacter gracilis RM3268</name>
    <dbReference type="NCBI Taxonomy" id="553220"/>
    <lineage>
        <taxon>Bacteria</taxon>
        <taxon>Pseudomonadati</taxon>
        <taxon>Campylobacterota</taxon>
        <taxon>Epsilonproteobacteria</taxon>
        <taxon>Campylobacterales</taxon>
        <taxon>Campylobacteraceae</taxon>
        <taxon>Campylobacter</taxon>
    </lineage>
</organism>
<keyword evidence="2" id="KW-1185">Reference proteome</keyword>
<comment type="caution">
    <text evidence="1">The sequence shown here is derived from an EMBL/GenBank/DDBJ whole genome shotgun (WGS) entry which is preliminary data.</text>
</comment>
<evidence type="ECO:0000313" key="2">
    <source>
        <dbReference type="Proteomes" id="UP000005709"/>
    </source>
</evidence>
<dbReference type="EMBL" id="ACYG01000027">
    <property type="protein sequence ID" value="EEV17275.1"/>
    <property type="molecule type" value="Genomic_DNA"/>
</dbReference>
<evidence type="ECO:0000313" key="1">
    <source>
        <dbReference type="EMBL" id="EEV17275.1"/>
    </source>
</evidence>
<gene>
    <name evidence="1" type="ORF">CAMGR0001_1571</name>
</gene>
<reference evidence="1 2" key="1">
    <citation type="submission" date="2009-07" db="EMBL/GenBank/DDBJ databases">
        <authorList>
            <person name="Madupu R."/>
            <person name="Sebastian Y."/>
            <person name="Durkin A.S."/>
            <person name="Torralba M."/>
            <person name="Methe B."/>
            <person name="Sutton G.G."/>
            <person name="Strausberg R.L."/>
            <person name="Nelson K.E."/>
        </authorList>
    </citation>
    <scope>NUCLEOTIDE SEQUENCE [LARGE SCALE GENOMIC DNA]</scope>
    <source>
        <strain evidence="1 2">RM3268</strain>
    </source>
</reference>
<name>C8PK20_9BACT</name>
<protein>
    <submittedName>
        <fullName evidence="1">Uncharacterized protein</fullName>
    </submittedName>
</protein>
<dbReference type="AlphaFoldDB" id="C8PK20"/>
<proteinExistence type="predicted"/>
<sequence>MRGNRIKFYEPPCRSMKFYAEAVRCELNLRDDYMPLRAYKLNCTTRARRLIVARD</sequence>
<accession>C8PK20</accession>
<dbReference type="Proteomes" id="UP000005709">
    <property type="component" value="Unassembled WGS sequence"/>
</dbReference>